<feature type="non-terminal residue" evidence="1">
    <location>
        <position position="258"/>
    </location>
</feature>
<evidence type="ECO:0000313" key="1">
    <source>
        <dbReference type="EMBL" id="SVD51827.1"/>
    </source>
</evidence>
<dbReference type="EMBL" id="UINC01155777">
    <property type="protein sequence ID" value="SVD51827.1"/>
    <property type="molecule type" value="Genomic_DNA"/>
</dbReference>
<accession>A0A382VZ70</accession>
<name>A0A382VZ70_9ZZZZ</name>
<organism evidence="1">
    <name type="scientific">marine metagenome</name>
    <dbReference type="NCBI Taxonomy" id="408172"/>
    <lineage>
        <taxon>unclassified sequences</taxon>
        <taxon>metagenomes</taxon>
        <taxon>ecological metagenomes</taxon>
    </lineage>
</organism>
<dbReference type="AlphaFoldDB" id="A0A382VZ70"/>
<sequence>MLTIRPFQNVKTFLHLGVGLFVVLSPLHASITAVATVSSDATPARYGESVINESNTITITITHDGTDAQSAASGGMLDGVAQLWYVFSEEGVPPDINTDCTDEAPGSNCARAWNDPSKIVAIGGNTSVITVTGAELASVDMVSGQEGNNFDFKVVLTPDNTDGGAIVVTRQINGWGDVGELATYVSYDLVDNYFGTSDAESYPTGSFFDDHADNGGSGGNGFFNASITITIQTNELLSGTYDSWIQLTGSNSSTYDIG</sequence>
<reference evidence="1" key="1">
    <citation type="submission" date="2018-05" db="EMBL/GenBank/DDBJ databases">
        <authorList>
            <person name="Lanie J.A."/>
            <person name="Ng W.-L."/>
            <person name="Kazmierczak K.M."/>
            <person name="Andrzejewski T.M."/>
            <person name="Davidsen T.M."/>
            <person name="Wayne K.J."/>
            <person name="Tettelin H."/>
            <person name="Glass J.I."/>
            <person name="Rusch D."/>
            <person name="Podicherti R."/>
            <person name="Tsui H.-C.T."/>
            <person name="Winkler M.E."/>
        </authorList>
    </citation>
    <scope>NUCLEOTIDE SEQUENCE</scope>
</reference>
<gene>
    <name evidence="1" type="ORF">METZ01_LOCUS404681</name>
</gene>
<protein>
    <submittedName>
        <fullName evidence="1">Uncharacterized protein</fullName>
    </submittedName>
</protein>
<proteinExistence type="predicted"/>